<dbReference type="EMBL" id="QOIL01000004">
    <property type="protein sequence ID" value="RCG31561.1"/>
    <property type="molecule type" value="Genomic_DNA"/>
</dbReference>
<feature type="chain" id="PRO_5016569882" description="WD40 repeat domain-containing protein" evidence="1">
    <location>
        <begin position="28"/>
        <end position="351"/>
    </location>
</feature>
<evidence type="ECO:0008006" key="4">
    <source>
        <dbReference type="Google" id="ProtNLM"/>
    </source>
</evidence>
<comment type="caution">
    <text evidence="2">The sequence shown here is derived from an EMBL/GenBank/DDBJ whole genome shotgun (WGS) entry which is preliminary data.</text>
</comment>
<dbReference type="Gene3D" id="2.120.10.30">
    <property type="entry name" value="TolB, C-terminal domain"/>
    <property type="match status" value="1"/>
</dbReference>
<dbReference type="InterPro" id="IPR011042">
    <property type="entry name" value="6-blade_b-propeller_TolB-like"/>
</dbReference>
<name>A0A367FMR6_9ACTN</name>
<keyword evidence="1" id="KW-0732">Signal</keyword>
<evidence type="ECO:0000256" key="1">
    <source>
        <dbReference type="SAM" id="SignalP"/>
    </source>
</evidence>
<organism evidence="2 3">
    <name type="scientific">Sphaerisporangium album</name>
    <dbReference type="NCBI Taxonomy" id="509200"/>
    <lineage>
        <taxon>Bacteria</taxon>
        <taxon>Bacillati</taxon>
        <taxon>Actinomycetota</taxon>
        <taxon>Actinomycetes</taxon>
        <taxon>Streptosporangiales</taxon>
        <taxon>Streptosporangiaceae</taxon>
        <taxon>Sphaerisporangium</taxon>
    </lineage>
</organism>
<evidence type="ECO:0000313" key="3">
    <source>
        <dbReference type="Proteomes" id="UP000253094"/>
    </source>
</evidence>
<gene>
    <name evidence="2" type="ORF">DQ384_08265</name>
</gene>
<dbReference type="SUPFAM" id="SSF82171">
    <property type="entry name" value="DPP6 N-terminal domain-like"/>
    <property type="match status" value="1"/>
</dbReference>
<feature type="signal peptide" evidence="1">
    <location>
        <begin position="1"/>
        <end position="27"/>
    </location>
</feature>
<sequence length="351" mass="36905">MKHMRTIALLAVAVCVTAAGVTGPAEATTGAVSASGKIAAGTGAATAAAATVRYAWLAGCPKPKEDYEVPCGDWKLTLRSGKTVKVGEATVFPRGAGGKADKETNAPFAVSGDGTRLLYFRKSDRKLVWKNVAGGASHSLPGRAARVPKGLGMGDVDPTFSPGGDVVVLDYSDSDGKMATLIVRLTDGHIARLPGYLAVEGFSPDGRRILASRFTEENTTEYAVYDTDGAEAESRVVPQVVSNNAPVALADDGVTVGVVIAQSGKPRLRQYDLSTDSVSPAIEIPLTSQDSPYRISWDNSGKLTLWYLTSKKDGTVTRASASTVDPSTGALKKIDSFKVPVKTWNWWLPGD</sequence>
<protein>
    <recommendedName>
        <fullName evidence="4">WD40 repeat domain-containing protein</fullName>
    </recommendedName>
</protein>
<evidence type="ECO:0000313" key="2">
    <source>
        <dbReference type="EMBL" id="RCG31561.1"/>
    </source>
</evidence>
<dbReference type="RefSeq" id="WP_114028131.1">
    <property type="nucleotide sequence ID" value="NZ_QOIL01000004.1"/>
</dbReference>
<dbReference type="Proteomes" id="UP000253094">
    <property type="component" value="Unassembled WGS sequence"/>
</dbReference>
<proteinExistence type="predicted"/>
<dbReference type="OrthoDB" id="3512658at2"/>
<reference evidence="2 3" key="1">
    <citation type="submission" date="2018-06" db="EMBL/GenBank/DDBJ databases">
        <title>Sphaerisporangium craniellae sp. nov., isolated from a marine sponge in the South China Sea.</title>
        <authorList>
            <person name="Li L."/>
        </authorList>
    </citation>
    <scope>NUCLEOTIDE SEQUENCE [LARGE SCALE GENOMIC DNA]</scope>
    <source>
        <strain evidence="2 3">CCTCC AA 208026</strain>
    </source>
</reference>
<dbReference type="AlphaFoldDB" id="A0A367FMR6"/>
<accession>A0A367FMR6</accession>
<keyword evidence="3" id="KW-1185">Reference proteome</keyword>